<dbReference type="AlphaFoldDB" id="A0A8C5QSU1"/>
<proteinExistence type="inferred from homology"/>
<comment type="similarity">
    <text evidence="2 5">Belongs to the sulfotransferase 1 family.</text>
</comment>
<organism evidence="7 8">
    <name type="scientific">Leptobrachium leishanense</name>
    <name type="common">Leishan spiny toad</name>
    <dbReference type="NCBI Taxonomy" id="445787"/>
    <lineage>
        <taxon>Eukaryota</taxon>
        <taxon>Metazoa</taxon>
        <taxon>Chordata</taxon>
        <taxon>Craniata</taxon>
        <taxon>Vertebrata</taxon>
        <taxon>Euteleostomi</taxon>
        <taxon>Amphibia</taxon>
        <taxon>Batrachia</taxon>
        <taxon>Anura</taxon>
        <taxon>Pelobatoidea</taxon>
        <taxon>Megophryidae</taxon>
        <taxon>Leptobrachium</taxon>
    </lineage>
</organism>
<keyword evidence="8" id="KW-1185">Reference proteome</keyword>
<dbReference type="Gene3D" id="3.40.50.300">
    <property type="entry name" value="P-loop containing nucleotide triphosphate hydrolases"/>
    <property type="match status" value="1"/>
</dbReference>
<dbReference type="GO" id="GO:0005737">
    <property type="term" value="C:cytoplasm"/>
    <property type="evidence" value="ECO:0007669"/>
    <property type="project" value="UniProtKB-SubCell"/>
</dbReference>
<reference evidence="7" key="1">
    <citation type="submission" date="2025-08" db="UniProtKB">
        <authorList>
            <consortium name="Ensembl"/>
        </authorList>
    </citation>
    <scope>IDENTIFICATION</scope>
</reference>
<keyword evidence="3" id="KW-0963">Cytoplasm</keyword>
<dbReference type="GO" id="GO:0008146">
    <property type="term" value="F:sulfotransferase activity"/>
    <property type="evidence" value="ECO:0007669"/>
    <property type="project" value="InterPro"/>
</dbReference>
<dbReference type="Ensembl" id="ENSLLET00000042385.1">
    <property type="protein sequence ID" value="ENSLLEP00000040732.1"/>
    <property type="gene ID" value="ENSLLEG00000025929.1"/>
</dbReference>
<dbReference type="SUPFAM" id="SSF52540">
    <property type="entry name" value="P-loop containing nucleoside triphosphate hydrolases"/>
    <property type="match status" value="1"/>
</dbReference>
<evidence type="ECO:0000313" key="7">
    <source>
        <dbReference type="Ensembl" id="ENSLLEP00000040732.1"/>
    </source>
</evidence>
<evidence type="ECO:0000256" key="3">
    <source>
        <dbReference type="ARBA" id="ARBA00022490"/>
    </source>
</evidence>
<dbReference type="Pfam" id="PF00685">
    <property type="entry name" value="Sulfotransfer_1"/>
    <property type="match status" value="1"/>
</dbReference>
<evidence type="ECO:0000259" key="6">
    <source>
        <dbReference type="Pfam" id="PF00685"/>
    </source>
</evidence>
<evidence type="ECO:0000256" key="5">
    <source>
        <dbReference type="RuleBase" id="RU361155"/>
    </source>
</evidence>
<reference evidence="7" key="2">
    <citation type="submission" date="2025-09" db="UniProtKB">
        <authorList>
            <consortium name="Ensembl"/>
        </authorList>
    </citation>
    <scope>IDENTIFICATION</scope>
</reference>
<dbReference type="PANTHER" id="PTHR11783">
    <property type="entry name" value="SULFOTRANSFERASE SULT"/>
    <property type="match status" value="1"/>
</dbReference>
<feature type="domain" description="Sulfotransferase" evidence="6">
    <location>
        <begin position="42"/>
        <end position="289"/>
    </location>
</feature>
<evidence type="ECO:0000313" key="8">
    <source>
        <dbReference type="Proteomes" id="UP000694569"/>
    </source>
</evidence>
<name>A0A8C5QSU1_9ANUR</name>
<dbReference type="EC" id="2.8.2.-" evidence="5"/>
<sequence>MNTVTQVLSDPNLFRYKEFCFHSMLHTKEHIETLQDFKIKHDDVFLVTYPKSGTIWTQHILSLICSEGYRNGTEETTTDTRIPWLETKSPDIHVDWTKYAEISPRLFTTHLSYSLIPQELKTKKGKVIYVVRNPKDVAASFYHFYNIFVHLKKPANFDEFMERFLAGDVVAGLWFDHVQGWYSHKDEFNVLFLKYEDMIMDLCSIVQKICKFLGRELDETTLNTVVEKASFKNMKMDTRANGEHLPGQFFNENKARFMRKGTIGDWKNLMTVAQSEQFDAIFKEKMKGLPIIFTWDISEQYSYK</sequence>
<comment type="subcellular location">
    <subcellularLocation>
        <location evidence="1">Cytoplasm</location>
    </subcellularLocation>
</comment>
<accession>A0A8C5QSU1</accession>
<evidence type="ECO:0000256" key="1">
    <source>
        <dbReference type="ARBA" id="ARBA00004496"/>
    </source>
</evidence>
<protein>
    <recommendedName>
        <fullName evidence="5">Sulfotransferase</fullName>
        <ecNumber evidence="5">2.8.2.-</ecNumber>
    </recommendedName>
</protein>
<keyword evidence="4 5" id="KW-0808">Transferase</keyword>
<dbReference type="InterPro" id="IPR027417">
    <property type="entry name" value="P-loop_NTPase"/>
</dbReference>
<dbReference type="InterPro" id="IPR000863">
    <property type="entry name" value="Sulfotransferase_dom"/>
</dbReference>
<dbReference type="OrthoDB" id="205623at2759"/>
<evidence type="ECO:0000256" key="4">
    <source>
        <dbReference type="ARBA" id="ARBA00022679"/>
    </source>
</evidence>
<dbReference type="GeneTree" id="ENSGT00940000156772"/>
<dbReference type="FunFam" id="3.40.50.300:FF:000433">
    <property type="entry name" value="Estrogen sulfotransferase"/>
    <property type="match status" value="1"/>
</dbReference>
<dbReference type="Proteomes" id="UP000694569">
    <property type="component" value="Unplaced"/>
</dbReference>
<evidence type="ECO:0000256" key="2">
    <source>
        <dbReference type="ARBA" id="ARBA00005771"/>
    </source>
</evidence>